<dbReference type="PANTHER" id="PTHR42781:SF9">
    <property type="entry name" value="AMINO ACID ABC TRANSPORTER, ATP-BINDING PROTEIN-RELATED"/>
    <property type="match status" value="1"/>
</dbReference>
<dbReference type="SUPFAM" id="SSF52540">
    <property type="entry name" value="P-loop containing nucleoside triphosphate hydrolases"/>
    <property type="match status" value="1"/>
</dbReference>
<evidence type="ECO:0000256" key="2">
    <source>
        <dbReference type="ARBA" id="ARBA00022741"/>
    </source>
</evidence>
<feature type="domain" description="ABC transporter" evidence="5">
    <location>
        <begin position="4"/>
        <end position="234"/>
    </location>
</feature>
<dbReference type="InterPro" id="IPR003593">
    <property type="entry name" value="AAA+_ATPase"/>
</dbReference>
<dbReference type="FunFam" id="3.40.50.300:FF:000425">
    <property type="entry name" value="Probable ABC transporter, ATP-binding subunit"/>
    <property type="match status" value="1"/>
</dbReference>
<dbReference type="GO" id="GO:0043190">
    <property type="term" value="C:ATP-binding cassette (ABC) transporter complex"/>
    <property type="evidence" value="ECO:0007669"/>
    <property type="project" value="InterPro"/>
</dbReference>
<dbReference type="STRING" id="1424294.Gferi_07515"/>
<dbReference type="RefSeq" id="WP_069975081.1">
    <property type="nucleotide sequence ID" value="NZ_CP017269.1"/>
</dbReference>
<dbReference type="AlphaFoldDB" id="A0A1D8GEU3"/>
<keyword evidence="3 6" id="KW-0067">ATP-binding</keyword>
<evidence type="ECO:0000313" key="6">
    <source>
        <dbReference type="EMBL" id="AOT69431.1"/>
    </source>
</evidence>
<dbReference type="SMART" id="SM00382">
    <property type="entry name" value="AAA"/>
    <property type="match status" value="1"/>
</dbReference>
<dbReference type="EMBL" id="CP017269">
    <property type="protein sequence ID" value="AOT69431.1"/>
    <property type="molecule type" value="Genomic_DNA"/>
</dbReference>
<gene>
    <name evidence="6" type="ORF">Gferi_07515</name>
</gene>
<protein>
    <recommendedName>
        <fullName evidence="4">ABC-type quaternary amine transporter</fullName>
        <ecNumber evidence="4">7.6.2.9</ecNumber>
    </recommendedName>
</protein>
<evidence type="ECO:0000256" key="4">
    <source>
        <dbReference type="ARBA" id="ARBA00066388"/>
    </source>
</evidence>
<reference evidence="6 7" key="1">
    <citation type="submission" date="2016-09" db="EMBL/GenBank/DDBJ databases">
        <title>Genomic analysis reveals versatility of anaerobic energy metabolism of Geosporobacter ferrireducens IRF9 of phylum Firmicutes.</title>
        <authorList>
            <person name="Kim S.-J."/>
        </authorList>
    </citation>
    <scope>NUCLEOTIDE SEQUENCE [LARGE SCALE GENOMIC DNA]</scope>
    <source>
        <strain evidence="6 7">IRF9</strain>
    </source>
</reference>
<dbReference type="Proteomes" id="UP000095743">
    <property type="component" value="Chromosome"/>
</dbReference>
<dbReference type="OrthoDB" id="9802264at2"/>
<evidence type="ECO:0000313" key="7">
    <source>
        <dbReference type="Proteomes" id="UP000095743"/>
    </source>
</evidence>
<evidence type="ECO:0000256" key="1">
    <source>
        <dbReference type="ARBA" id="ARBA00022448"/>
    </source>
</evidence>
<dbReference type="InterPro" id="IPR050093">
    <property type="entry name" value="ABC_SmlMolc_Importer"/>
</dbReference>
<dbReference type="InterPro" id="IPR027417">
    <property type="entry name" value="P-loop_NTPase"/>
</dbReference>
<dbReference type="KEGG" id="gfe:Gferi_07515"/>
<dbReference type="InterPro" id="IPR017871">
    <property type="entry name" value="ABC_transporter-like_CS"/>
</dbReference>
<dbReference type="InterPro" id="IPR013611">
    <property type="entry name" value="Transp-assoc_OB_typ2"/>
</dbReference>
<keyword evidence="7" id="KW-1185">Reference proteome</keyword>
<proteinExistence type="predicted"/>
<dbReference type="EC" id="7.6.2.9" evidence="4"/>
<dbReference type="Gene3D" id="3.40.50.300">
    <property type="entry name" value="P-loop containing nucleotide triphosphate hydrolases"/>
    <property type="match status" value="1"/>
</dbReference>
<dbReference type="Pfam" id="PF00005">
    <property type="entry name" value="ABC_tran"/>
    <property type="match status" value="1"/>
</dbReference>
<dbReference type="InterPro" id="IPR008995">
    <property type="entry name" value="Mo/tungstate-bd_C_term_dom"/>
</dbReference>
<dbReference type="InterPro" id="IPR003439">
    <property type="entry name" value="ABC_transporter-like_ATP-bd"/>
</dbReference>
<evidence type="ECO:0000259" key="5">
    <source>
        <dbReference type="PROSITE" id="PS50893"/>
    </source>
</evidence>
<dbReference type="SUPFAM" id="SSF50331">
    <property type="entry name" value="MOP-like"/>
    <property type="match status" value="1"/>
</dbReference>
<dbReference type="Pfam" id="PF08402">
    <property type="entry name" value="TOBE_2"/>
    <property type="match status" value="1"/>
</dbReference>
<dbReference type="PROSITE" id="PS50893">
    <property type="entry name" value="ABC_TRANSPORTER_2"/>
    <property type="match status" value="1"/>
</dbReference>
<keyword evidence="2" id="KW-0547">Nucleotide-binding</keyword>
<dbReference type="PANTHER" id="PTHR42781">
    <property type="entry name" value="SPERMIDINE/PUTRESCINE IMPORT ATP-BINDING PROTEIN POTA"/>
    <property type="match status" value="1"/>
</dbReference>
<accession>A0A1D8GEU3</accession>
<keyword evidence="1" id="KW-0813">Transport</keyword>
<dbReference type="GO" id="GO:0015418">
    <property type="term" value="F:ABC-type quaternary ammonium compound transporting activity"/>
    <property type="evidence" value="ECO:0007669"/>
    <property type="project" value="UniProtKB-EC"/>
</dbReference>
<dbReference type="GO" id="GO:0016887">
    <property type="term" value="F:ATP hydrolysis activity"/>
    <property type="evidence" value="ECO:0007669"/>
    <property type="project" value="InterPro"/>
</dbReference>
<dbReference type="GO" id="GO:0005524">
    <property type="term" value="F:ATP binding"/>
    <property type="evidence" value="ECO:0007669"/>
    <property type="project" value="UniProtKB-KW"/>
</dbReference>
<dbReference type="PROSITE" id="PS00211">
    <property type="entry name" value="ABC_TRANSPORTER_1"/>
    <property type="match status" value="1"/>
</dbReference>
<organism evidence="6 7">
    <name type="scientific">Geosporobacter ferrireducens</name>
    <dbReference type="NCBI Taxonomy" id="1424294"/>
    <lineage>
        <taxon>Bacteria</taxon>
        <taxon>Bacillati</taxon>
        <taxon>Bacillota</taxon>
        <taxon>Clostridia</taxon>
        <taxon>Peptostreptococcales</taxon>
        <taxon>Thermotaleaceae</taxon>
        <taxon>Geosporobacter</taxon>
    </lineage>
</organism>
<evidence type="ECO:0000256" key="3">
    <source>
        <dbReference type="ARBA" id="ARBA00022840"/>
    </source>
</evidence>
<name>A0A1D8GEU3_9FIRM</name>
<sequence>MSYFYGEKLSKNFDNLKVFEDLGFEIEKGELITLLGPSGCGKSTLLRCIAGLTEVDSGCLYIGNQEITNLSPKDRNIGMVFQSYALFPNMTVAENIAFALKITKKTKAEINRKIKDILALIELEEKENHYPRQLSGGQQQRVALARALVTEPKVLLLDEPLSALDAKIRKNLRYQIRKIQKELNITTIFVTHDQEEALILSDRIFLMNNGQFSQIGTPEEIYTSPKNEFAARFMGNYNVFNKDELEKIIKSAFNMHGNIFAIRPEAICMSKDEILASKREGILFEGKIVDIIILGNVIRYHITCDNHTVITDVLNNGKLIDFKEGNMTELLIPWDEIKSLA</sequence>